<sequence length="50" mass="5659">MDDVEDYNTMDMAEIRARLEDLAVQAREISKHMMVELSEQSASEVDAEVG</sequence>
<organism evidence="1 2">
    <name type="scientific">Rhizobium lusitanum</name>
    <dbReference type="NCBI Taxonomy" id="293958"/>
    <lineage>
        <taxon>Bacteria</taxon>
        <taxon>Pseudomonadati</taxon>
        <taxon>Pseudomonadota</taxon>
        <taxon>Alphaproteobacteria</taxon>
        <taxon>Hyphomicrobiales</taxon>
        <taxon>Rhizobiaceae</taxon>
        <taxon>Rhizobium/Agrobacterium group</taxon>
        <taxon>Rhizobium</taxon>
    </lineage>
</organism>
<dbReference type="EMBL" id="WUEY01000016">
    <property type="protein sequence ID" value="NEI73226.1"/>
    <property type="molecule type" value="Genomic_DNA"/>
</dbReference>
<comment type="caution">
    <text evidence="1">The sequence shown here is derived from an EMBL/GenBank/DDBJ whole genome shotgun (WGS) entry which is preliminary data.</text>
</comment>
<protein>
    <submittedName>
        <fullName evidence="1">Uncharacterized protein</fullName>
    </submittedName>
</protein>
<dbReference type="Proteomes" id="UP000483035">
    <property type="component" value="Unassembled WGS sequence"/>
</dbReference>
<reference evidence="1 2" key="1">
    <citation type="submission" date="2019-12" db="EMBL/GenBank/DDBJ databases">
        <title>Rhizobium genotypes associated with high levels of biological nitrogen fixation by grain legumes in a temperate-maritime cropping system.</title>
        <authorList>
            <person name="Maluk M."/>
            <person name="Francesc Ferrando Molina F."/>
            <person name="Lopez Del Egido L."/>
            <person name="Lafos M."/>
            <person name="Langarica-Fuentes A."/>
            <person name="Gebre Yohannes G."/>
            <person name="Young M.W."/>
            <person name="Martin P."/>
            <person name="Gantlett R."/>
            <person name="Kenicer G."/>
            <person name="Hawes C."/>
            <person name="Begg G.S."/>
            <person name="Quilliam R.S."/>
            <person name="Squire G.R."/>
            <person name="Poole P.S."/>
            <person name="Young P.W."/>
            <person name="Iannetta P.M."/>
            <person name="James E.K."/>
        </authorList>
    </citation>
    <scope>NUCLEOTIDE SEQUENCE [LARGE SCALE GENOMIC DNA]</scope>
    <source>
        <strain evidence="1 2">JHI1118</strain>
    </source>
</reference>
<dbReference type="AlphaFoldDB" id="A0A6L9UGD7"/>
<gene>
    <name evidence="1" type="ORF">GR212_27100</name>
</gene>
<name>A0A6L9UGD7_9HYPH</name>
<dbReference type="RefSeq" id="WP_163991338.1">
    <property type="nucleotide sequence ID" value="NZ_WUEY01000016.1"/>
</dbReference>
<proteinExistence type="predicted"/>
<evidence type="ECO:0000313" key="2">
    <source>
        <dbReference type="Proteomes" id="UP000483035"/>
    </source>
</evidence>
<accession>A0A6L9UGD7</accession>
<evidence type="ECO:0000313" key="1">
    <source>
        <dbReference type="EMBL" id="NEI73226.1"/>
    </source>
</evidence>